<dbReference type="InterPro" id="IPR058647">
    <property type="entry name" value="BSH_CzcB-like"/>
</dbReference>
<dbReference type="Proteomes" id="UP000276309">
    <property type="component" value="Chromosome"/>
</dbReference>
<organism evidence="5 6">
    <name type="scientific">Euzebyella marina</name>
    <dbReference type="NCBI Taxonomy" id="1761453"/>
    <lineage>
        <taxon>Bacteria</taxon>
        <taxon>Pseudomonadati</taxon>
        <taxon>Bacteroidota</taxon>
        <taxon>Flavobacteriia</taxon>
        <taxon>Flavobacteriales</taxon>
        <taxon>Flavobacteriaceae</taxon>
        <taxon>Euzebyella</taxon>
    </lineage>
</organism>
<evidence type="ECO:0000259" key="2">
    <source>
        <dbReference type="Pfam" id="PF25954"/>
    </source>
</evidence>
<evidence type="ECO:0000259" key="4">
    <source>
        <dbReference type="Pfam" id="PF25989"/>
    </source>
</evidence>
<evidence type="ECO:0000259" key="3">
    <source>
        <dbReference type="Pfam" id="PF25973"/>
    </source>
</evidence>
<sequence>MRKYIIPILYAAIVSACSSSVENNKMESKNESSKKVETIKLSFDNSRHTLMLPAELLAFEKAGLNAKVQGYVTEVRVDIGDKVMKGAVLIRIEAPEIQAAYSEAQSDVESARADYMSSEDTYTRLLKASEIQGTVSESELIKAKNKAMSDSTRLKALDFTARAKRQLLNYLTIRAPFTGVVTQRNTDPGNLVGDIDNQPLLIIENNQKLRLKLPVPEALTGSSIAEDSTSFSVEPFPGKVFKADYYRRAKSIDPDTRTEMWEFLVDNQKGNLNAGLFAEAQLSIKRPDGSLWVPHSAVLTTLRRKAVGKVADGKLKWVEVSTGMKDEDMVEIFGALDEGDQILLQPNEEMSEGLPVN</sequence>
<dbReference type="OrthoDB" id="9806939at2"/>
<evidence type="ECO:0000313" key="6">
    <source>
        <dbReference type="Proteomes" id="UP000276309"/>
    </source>
</evidence>
<feature type="domain" description="CusB-like beta-barrel" evidence="2">
    <location>
        <begin position="212"/>
        <end position="283"/>
    </location>
</feature>
<dbReference type="AlphaFoldDB" id="A0A3G2L2J2"/>
<dbReference type="Gene3D" id="1.10.287.470">
    <property type="entry name" value="Helix hairpin bin"/>
    <property type="match status" value="1"/>
</dbReference>
<evidence type="ECO:0000313" key="5">
    <source>
        <dbReference type="EMBL" id="AYN66462.1"/>
    </source>
</evidence>
<dbReference type="Gene3D" id="2.40.50.100">
    <property type="match status" value="1"/>
</dbReference>
<feature type="domain" description="YknX-like C-terminal permuted SH3-like" evidence="4">
    <location>
        <begin position="292"/>
        <end position="356"/>
    </location>
</feature>
<dbReference type="RefSeq" id="WP_121847514.1">
    <property type="nucleotide sequence ID" value="NZ_CP032050.1"/>
</dbReference>
<name>A0A3G2L2J2_9FLAO</name>
<reference evidence="5 6" key="1">
    <citation type="submission" date="2018-08" db="EMBL/GenBank/DDBJ databases">
        <title>The reduced genetic potential of extracellular carbohydrate catabolism in Euzebyella marina RN62, a Flavobacteriia bacterium isolated from the hadal water.</title>
        <authorList>
            <person name="Xue C."/>
        </authorList>
    </citation>
    <scope>NUCLEOTIDE SEQUENCE [LARGE SCALE GENOMIC DNA]</scope>
    <source>
        <strain evidence="5 6">RN62</strain>
    </source>
</reference>
<dbReference type="KEGG" id="emar:D1013_03230"/>
<accession>A0A3G2L2J2</accession>
<dbReference type="NCBIfam" id="TIGR01730">
    <property type="entry name" value="RND_mfp"/>
    <property type="match status" value="1"/>
</dbReference>
<dbReference type="GO" id="GO:1990281">
    <property type="term" value="C:efflux pump complex"/>
    <property type="evidence" value="ECO:0007669"/>
    <property type="project" value="TreeGrafter"/>
</dbReference>
<dbReference type="Gene3D" id="2.40.420.20">
    <property type="match status" value="1"/>
</dbReference>
<dbReference type="PANTHER" id="PTHR30469:SF37">
    <property type="entry name" value="RAGD PROTEIN"/>
    <property type="match status" value="1"/>
</dbReference>
<dbReference type="Pfam" id="PF25954">
    <property type="entry name" value="Beta-barrel_RND_2"/>
    <property type="match status" value="1"/>
</dbReference>
<proteinExistence type="inferred from homology"/>
<dbReference type="InterPro" id="IPR058637">
    <property type="entry name" value="YknX-like_C"/>
</dbReference>
<dbReference type="Gene3D" id="2.40.30.170">
    <property type="match status" value="1"/>
</dbReference>
<gene>
    <name evidence="5" type="ORF">D1013_03230</name>
</gene>
<dbReference type="Pfam" id="PF25973">
    <property type="entry name" value="BSH_CzcB"/>
    <property type="match status" value="1"/>
</dbReference>
<dbReference type="InterPro" id="IPR058792">
    <property type="entry name" value="Beta-barrel_RND_2"/>
</dbReference>
<dbReference type="GO" id="GO:0015562">
    <property type="term" value="F:efflux transmembrane transporter activity"/>
    <property type="evidence" value="ECO:0007669"/>
    <property type="project" value="TreeGrafter"/>
</dbReference>
<protein>
    <submittedName>
        <fullName evidence="5">Efflux RND transporter periplasmic adaptor subunit</fullName>
    </submittedName>
</protein>
<feature type="domain" description="CzcB-like barrel-sandwich hybrid" evidence="3">
    <location>
        <begin position="64"/>
        <end position="193"/>
    </location>
</feature>
<dbReference type="PROSITE" id="PS51257">
    <property type="entry name" value="PROKAR_LIPOPROTEIN"/>
    <property type="match status" value="1"/>
</dbReference>
<dbReference type="SUPFAM" id="SSF111369">
    <property type="entry name" value="HlyD-like secretion proteins"/>
    <property type="match status" value="1"/>
</dbReference>
<comment type="similarity">
    <text evidence="1">Belongs to the membrane fusion protein (MFP) (TC 8.A.1) family.</text>
</comment>
<evidence type="ECO:0000256" key="1">
    <source>
        <dbReference type="ARBA" id="ARBA00009477"/>
    </source>
</evidence>
<dbReference type="EMBL" id="CP032050">
    <property type="protein sequence ID" value="AYN66462.1"/>
    <property type="molecule type" value="Genomic_DNA"/>
</dbReference>
<dbReference type="InterPro" id="IPR006143">
    <property type="entry name" value="RND_pump_MFP"/>
</dbReference>
<dbReference type="PANTHER" id="PTHR30469">
    <property type="entry name" value="MULTIDRUG RESISTANCE PROTEIN MDTA"/>
    <property type="match status" value="1"/>
</dbReference>
<keyword evidence="6" id="KW-1185">Reference proteome</keyword>
<dbReference type="Pfam" id="PF25989">
    <property type="entry name" value="YknX_C"/>
    <property type="match status" value="1"/>
</dbReference>